<feature type="region of interest" description="Disordered" evidence="1">
    <location>
        <begin position="1"/>
        <end position="24"/>
    </location>
</feature>
<feature type="compositionally biased region" description="Basic and acidic residues" evidence="1">
    <location>
        <begin position="356"/>
        <end position="371"/>
    </location>
</feature>
<keyword evidence="4" id="KW-1185">Reference proteome</keyword>
<gene>
    <name evidence="3" type="ORF">OKIOD_LOCUS10417</name>
</gene>
<dbReference type="Proteomes" id="UP001158576">
    <property type="component" value="Chromosome 1"/>
</dbReference>
<dbReference type="CDD" id="cd01205">
    <property type="entry name" value="EVH1_WASP-like"/>
    <property type="match status" value="1"/>
</dbReference>
<dbReference type="SMART" id="SM00461">
    <property type="entry name" value="WH1"/>
    <property type="match status" value="1"/>
</dbReference>
<dbReference type="InterPro" id="IPR036936">
    <property type="entry name" value="CRIB_dom_sf"/>
</dbReference>
<dbReference type="SUPFAM" id="SSF50729">
    <property type="entry name" value="PH domain-like"/>
    <property type="match status" value="1"/>
</dbReference>
<sequence length="561" mass="61277">MTTARPKKVPQEHKSSSRLNQNENARVHKKLEIKQLALQTAVAQILRADRNSWAKVAVGALVIVKDSRRRGYFLSLYSLLQHDSKPLWEEEIYDDMNIQMTRNFFLQFSGRDCQMGINFADESEAQVALEIIKEKAAKFKARKATGLVVKTINEPPHVSSNMGNSSSYFSQSVSSGQLHHGSQQSLDSGIDTSTSNMRGKKKGKLTKLDISGPVENSFKHLNGVNIGPDGRMKKIGNDQEEVVRLLREMNFANERDINEMMKNDQQRKQIYQFIDEKGGLESVQRKHRAQSVKQPAPQVEIVNRKFDFASCTALKQVPSGFSARPAPPIEAHRNINSNFPNYPSNQLKSPPQLPPHVDHKPALPVRRESIHRPQQKGFPKPPPQVQPHGSPSGSRATHGKKPPPPPNARRPPGPPPINSKPPPTFTPPAPPSNFGGPPPPPPPSGGPPPPPAPPAAGGGPPPPPPSSMKPTGGGGPPPPPPQNNKPPADEGRNALLQSIQGMSVNKLRPVSSEVTKDPSPRASVSEPSIVDQLAERLKMMRPAVGGSDDEDDSDNDSEWDD</sequence>
<dbReference type="InterPro" id="IPR000697">
    <property type="entry name" value="WH1/EVH1_dom"/>
</dbReference>
<dbReference type="EMBL" id="OU015566">
    <property type="protein sequence ID" value="CAG5104900.1"/>
    <property type="molecule type" value="Genomic_DNA"/>
</dbReference>
<feature type="compositionally biased region" description="Pro residues" evidence="1">
    <location>
        <begin position="402"/>
        <end position="467"/>
    </location>
</feature>
<evidence type="ECO:0000313" key="3">
    <source>
        <dbReference type="EMBL" id="CAG5104900.1"/>
    </source>
</evidence>
<name>A0ABN7SQ85_OIKDI</name>
<feature type="compositionally biased region" description="Acidic residues" evidence="1">
    <location>
        <begin position="547"/>
        <end position="561"/>
    </location>
</feature>
<evidence type="ECO:0000259" key="2">
    <source>
        <dbReference type="SMART" id="SM00461"/>
    </source>
</evidence>
<dbReference type="InterPro" id="IPR033927">
    <property type="entry name" value="WASPfam_EVH1"/>
</dbReference>
<proteinExistence type="predicted"/>
<dbReference type="Gene3D" id="3.90.810.10">
    <property type="entry name" value="CRIB domain"/>
    <property type="match status" value="1"/>
</dbReference>
<reference evidence="3 4" key="1">
    <citation type="submission" date="2021-04" db="EMBL/GenBank/DDBJ databases">
        <authorList>
            <person name="Bliznina A."/>
        </authorList>
    </citation>
    <scope>NUCLEOTIDE SEQUENCE [LARGE SCALE GENOMIC DNA]</scope>
</reference>
<dbReference type="Gene3D" id="2.30.29.30">
    <property type="entry name" value="Pleckstrin-homology domain (PH domain)/Phosphotyrosine-binding domain (PTB)"/>
    <property type="match status" value="1"/>
</dbReference>
<feature type="compositionally biased region" description="Low complexity" evidence="1">
    <location>
        <begin position="159"/>
        <end position="186"/>
    </location>
</feature>
<feature type="compositionally biased region" description="Pro residues" evidence="1">
    <location>
        <begin position="475"/>
        <end position="484"/>
    </location>
</feature>
<feature type="compositionally biased region" description="Polar residues" evidence="1">
    <location>
        <begin position="334"/>
        <end position="349"/>
    </location>
</feature>
<evidence type="ECO:0000256" key="1">
    <source>
        <dbReference type="SAM" id="MobiDB-lite"/>
    </source>
</evidence>
<protein>
    <submittedName>
        <fullName evidence="3">Oidioi.mRNA.OKI2018_I69.chr1.g1652.t1.cds</fullName>
    </submittedName>
</protein>
<dbReference type="Pfam" id="PF00568">
    <property type="entry name" value="WH1"/>
    <property type="match status" value="1"/>
</dbReference>
<feature type="region of interest" description="Disordered" evidence="1">
    <location>
        <begin position="158"/>
        <end position="204"/>
    </location>
</feature>
<feature type="domain" description="WH1" evidence="2">
    <location>
        <begin position="31"/>
        <end position="136"/>
    </location>
</feature>
<organism evidence="3 4">
    <name type="scientific">Oikopleura dioica</name>
    <name type="common">Tunicate</name>
    <dbReference type="NCBI Taxonomy" id="34765"/>
    <lineage>
        <taxon>Eukaryota</taxon>
        <taxon>Metazoa</taxon>
        <taxon>Chordata</taxon>
        <taxon>Tunicata</taxon>
        <taxon>Appendicularia</taxon>
        <taxon>Copelata</taxon>
        <taxon>Oikopleuridae</taxon>
        <taxon>Oikopleura</taxon>
    </lineage>
</organism>
<evidence type="ECO:0000313" key="4">
    <source>
        <dbReference type="Proteomes" id="UP001158576"/>
    </source>
</evidence>
<dbReference type="InterPro" id="IPR011993">
    <property type="entry name" value="PH-like_dom_sf"/>
</dbReference>
<accession>A0ABN7SQ85</accession>
<feature type="region of interest" description="Disordered" evidence="1">
    <location>
        <begin position="318"/>
        <end position="561"/>
    </location>
</feature>